<dbReference type="Gene3D" id="3.40.50.880">
    <property type="match status" value="1"/>
</dbReference>
<proteinExistence type="predicted"/>
<reference evidence="1 2" key="1">
    <citation type="submission" date="2017-10" db="EMBL/GenBank/DDBJ databases">
        <title>Genomics of the genus Arcobacter.</title>
        <authorList>
            <person name="Perez-Cataluna A."/>
            <person name="Figueras M.J."/>
        </authorList>
    </citation>
    <scope>NUCLEOTIDE SEQUENCE [LARGE SCALE GENOMIC DNA]</scope>
    <source>
        <strain evidence="1 2">CECT 8987</strain>
    </source>
</reference>
<dbReference type="EMBL" id="PDKN01000001">
    <property type="protein sequence ID" value="RXJ60558.1"/>
    <property type="molecule type" value="Genomic_DNA"/>
</dbReference>
<dbReference type="GO" id="GO:0016811">
    <property type="term" value="F:hydrolase activity, acting on carbon-nitrogen (but not peptide) bonds, in linear amides"/>
    <property type="evidence" value="ECO:0007669"/>
    <property type="project" value="InterPro"/>
</dbReference>
<dbReference type="PROSITE" id="PS51273">
    <property type="entry name" value="GATASE_TYPE_1"/>
    <property type="match status" value="1"/>
</dbReference>
<dbReference type="AlphaFoldDB" id="A0A4V1LPA9"/>
<dbReference type="PANTHER" id="PTHR43235:SF1">
    <property type="entry name" value="GLUTAMINE AMIDOTRANSFERASE PB2B2.05-RELATED"/>
    <property type="match status" value="1"/>
</dbReference>
<dbReference type="InterPro" id="IPR044668">
    <property type="entry name" value="PuuD-like"/>
</dbReference>
<organism evidence="1 2">
    <name type="scientific">Candidatus Marinarcus aquaticus</name>
    <dbReference type="NCBI Taxonomy" id="2044504"/>
    <lineage>
        <taxon>Bacteria</taxon>
        <taxon>Pseudomonadati</taxon>
        <taxon>Campylobacterota</taxon>
        <taxon>Epsilonproteobacteria</taxon>
        <taxon>Campylobacterales</taxon>
        <taxon>Arcobacteraceae</taxon>
        <taxon>Candidatus Marinarcus</taxon>
    </lineage>
</organism>
<protein>
    <submittedName>
        <fullName evidence="1">Uncharacterized protein</fullName>
    </submittedName>
</protein>
<dbReference type="SUPFAM" id="SSF52317">
    <property type="entry name" value="Class I glutamine amidotransferase-like"/>
    <property type="match status" value="1"/>
</dbReference>
<keyword evidence="2" id="KW-1185">Reference proteome</keyword>
<dbReference type="Pfam" id="PF07722">
    <property type="entry name" value="Peptidase_C26"/>
    <property type="match status" value="1"/>
</dbReference>
<dbReference type="RefSeq" id="WP_128994694.1">
    <property type="nucleotide sequence ID" value="NZ_PDKN01000001.1"/>
</dbReference>
<evidence type="ECO:0000313" key="2">
    <source>
        <dbReference type="Proteomes" id="UP000290657"/>
    </source>
</evidence>
<dbReference type="InterPro" id="IPR029062">
    <property type="entry name" value="Class_I_gatase-like"/>
</dbReference>
<accession>A0A4V1LPA9</accession>
<comment type="caution">
    <text evidence="1">The sequence shown here is derived from an EMBL/GenBank/DDBJ whole genome shotgun (WGS) entry which is preliminary data.</text>
</comment>
<dbReference type="OrthoDB" id="9813383at2"/>
<dbReference type="GO" id="GO:0005829">
    <property type="term" value="C:cytosol"/>
    <property type="evidence" value="ECO:0007669"/>
    <property type="project" value="TreeGrafter"/>
</dbReference>
<dbReference type="Proteomes" id="UP000290657">
    <property type="component" value="Unassembled WGS sequence"/>
</dbReference>
<dbReference type="InterPro" id="IPR011697">
    <property type="entry name" value="Peptidase_C26"/>
</dbReference>
<dbReference type="PANTHER" id="PTHR43235">
    <property type="entry name" value="GLUTAMINE AMIDOTRANSFERASE PB2B2.05-RELATED"/>
    <property type="match status" value="1"/>
</dbReference>
<sequence length="228" mass="26674">MSFSHSRPLIVITGPNKGYISRFFIRLSLLLCGARSQVIRPKDNYTTLEMDGLIISGGDDLYYAFFEEESCELEDVITYKRDVLEYTLLHKAIEKNIPVFGICRGYQLINIFFGGKLYKDIRKEGYEYRYTPFAWKNISIKSKGLLQRVLKRREIQINTLHHQAVKEIPKSFKVEAMDEYDIIQSISYKDSKSLIYGVQWHPEYLFFMKNHLKLFKLLVQTASNGINS</sequence>
<gene>
    <name evidence="1" type="ORF">CRV04_00650</name>
</gene>
<evidence type="ECO:0000313" key="1">
    <source>
        <dbReference type="EMBL" id="RXJ60558.1"/>
    </source>
</evidence>
<name>A0A4V1LPA9_9BACT</name>